<keyword evidence="3" id="KW-1185">Reference proteome</keyword>
<dbReference type="InterPro" id="IPR002145">
    <property type="entry name" value="CopG"/>
</dbReference>
<evidence type="ECO:0000313" key="3">
    <source>
        <dbReference type="Proteomes" id="UP000292298"/>
    </source>
</evidence>
<reference evidence="2 3" key="1">
    <citation type="submission" date="2019-02" db="EMBL/GenBank/DDBJ databases">
        <title>Genomic Encyclopedia of Type Strains, Phase IV (KMG-IV): sequencing the most valuable type-strain genomes for metagenomic binning, comparative biology and taxonomic classification.</title>
        <authorList>
            <person name="Goeker M."/>
        </authorList>
    </citation>
    <scope>NUCLEOTIDE SEQUENCE [LARGE SCALE GENOMIC DNA]</scope>
    <source>
        <strain evidence="2 3">DSM 21056</strain>
    </source>
</reference>
<dbReference type="GO" id="GO:0006355">
    <property type="term" value="P:regulation of DNA-templated transcription"/>
    <property type="evidence" value="ECO:0007669"/>
    <property type="project" value="InterPro"/>
</dbReference>
<dbReference type="Proteomes" id="UP000292298">
    <property type="component" value="Unassembled WGS sequence"/>
</dbReference>
<dbReference type="EMBL" id="SHLI01000001">
    <property type="protein sequence ID" value="RZU99632.1"/>
    <property type="molecule type" value="Genomic_DNA"/>
</dbReference>
<evidence type="ECO:0000313" key="2">
    <source>
        <dbReference type="EMBL" id="RZU99632.1"/>
    </source>
</evidence>
<feature type="domain" description="Ribbon-helix-helix protein CopG" evidence="1">
    <location>
        <begin position="2"/>
        <end position="39"/>
    </location>
</feature>
<proteinExistence type="predicted"/>
<dbReference type="OrthoDB" id="5772152at2"/>
<organism evidence="2 3">
    <name type="scientific">Spiribacter vilamensis</name>
    <dbReference type="NCBI Taxonomy" id="531306"/>
    <lineage>
        <taxon>Bacteria</taxon>
        <taxon>Pseudomonadati</taxon>
        <taxon>Pseudomonadota</taxon>
        <taxon>Gammaproteobacteria</taxon>
        <taxon>Chromatiales</taxon>
        <taxon>Ectothiorhodospiraceae</taxon>
        <taxon>Spiribacter</taxon>
    </lineage>
</organism>
<dbReference type="Pfam" id="PF01402">
    <property type="entry name" value="RHH_1"/>
    <property type="match status" value="1"/>
</dbReference>
<name>A0A4Q8D2R1_9GAMM</name>
<dbReference type="Gene3D" id="1.10.1220.10">
    <property type="entry name" value="Met repressor-like"/>
    <property type="match status" value="1"/>
</dbReference>
<dbReference type="RefSeq" id="WP_130503846.1">
    <property type="nucleotide sequence ID" value="NZ_SHLI01000001.1"/>
</dbReference>
<protein>
    <submittedName>
        <fullName evidence="2">Ribbon-helix-helix CopG family protein</fullName>
    </submittedName>
</protein>
<evidence type="ECO:0000259" key="1">
    <source>
        <dbReference type="Pfam" id="PF01402"/>
    </source>
</evidence>
<sequence length="78" mass="8849">MRTIIDLPDAQIVALRELGEREQASRAELIRRAVAAYVDAHQPAIGDDAAFGLWRDRPQANTGGLAYQREMRAEWDER</sequence>
<gene>
    <name evidence="2" type="ORF">EV698_1927</name>
</gene>
<dbReference type="InterPro" id="IPR013321">
    <property type="entry name" value="Arc_rbn_hlx_hlx"/>
</dbReference>
<dbReference type="AlphaFoldDB" id="A0A4Q8D2R1"/>
<accession>A0A4Q8D2R1</accession>
<dbReference type="CDD" id="cd21631">
    <property type="entry name" value="RHH_CopG_NikR-like"/>
    <property type="match status" value="1"/>
</dbReference>
<comment type="caution">
    <text evidence="2">The sequence shown here is derived from an EMBL/GenBank/DDBJ whole genome shotgun (WGS) entry which is preliminary data.</text>
</comment>